<accession>A0A7S3TAV9</accession>
<name>A0A7S3TAV9_9SPIT</name>
<sequence length="343" mass="38256">MTFTSTDRGIKIKDEEALSAIVAHLNKLEGVDLEPEFLAKSSAGPWEILVSADCAQQYQAKFKDQGVFAIHEVKYPMIVKFQTLDDKARELPQASSKALASAFKDVTAHLVVRNFKFEMKDAININSLAKALEQQGFIFLKGNQERTKVLTKEGVIVTQGKKEVYHLYVAPRTGNFATFDFPRKILLNVNNNPYPLDYAIRDCKDLGGDIKNMSIHAGPKGCKGYYKNYALAFTPPLRACSCEEERQARMDREQARRMAPPKRTLHEVIAPDTGAACSRFPMGKCPMNIKGKKCNRSHGLETAWSGETCIVPCAFPRIEDMPPAKRPKHGQCALGGGCLYKHK</sequence>
<gene>
    <name evidence="1" type="ORF">SACU0126_LOCUS23516</name>
</gene>
<evidence type="ECO:0000313" key="1">
    <source>
        <dbReference type="EMBL" id="CAE0577569.1"/>
    </source>
</evidence>
<organism evidence="1">
    <name type="scientific">Strombidinopsis acuminata</name>
    <dbReference type="NCBI Taxonomy" id="141414"/>
    <lineage>
        <taxon>Eukaryota</taxon>
        <taxon>Sar</taxon>
        <taxon>Alveolata</taxon>
        <taxon>Ciliophora</taxon>
        <taxon>Intramacronucleata</taxon>
        <taxon>Spirotrichea</taxon>
        <taxon>Choreotrichia</taxon>
        <taxon>Choreotrichida</taxon>
        <taxon>Strombidinopsidae</taxon>
        <taxon>Strombidinopsis</taxon>
    </lineage>
</organism>
<reference evidence="1" key="1">
    <citation type="submission" date="2021-01" db="EMBL/GenBank/DDBJ databases">
        <authorList>
            <person name="Corre E."/>
            <person name="Pelletier E."/>
            <person name="Niang G."/>
            <person name="Scheremetjew M."/>
            <person name="Finn R."/>
            <person name="Kale V."/>
            <person name="Holt S."/>
            <person name="Cochrane G."/>
            <person name="Meng A."/>
            <person name="Brown T."/>
            <person name="Cohen L."/>
        </authorList>
    </citation>
    <scope>NUCLEOTIDE SEQUENCE</scope>
    <source>
        <strain evidence="1">SPMC142</strain>
    </source>
</reference>
<protein>
    <submittedName>
        <fullName evidence="1">Uncharacterized protein</fullName>
    </submittedName>
</protein>
<dbReference type="AlphaFoldDB" id="A0A7S3TAV9"/>
<dbReference type="EMBL" id="HBIQ01073850">
    <property type="protein sequence ID" value="CAE0577569.1"/>
    <property type="molecule type" value="Transcribed_RNA"/>
</dbReference>
<proteinExistence type="predicted"/>